<evidence type="ECO:0000313" key="3">
    <source>
        <dbReference type="EMBL" id="KTC64514.1"/>
    </source>
</evidence>
<organism evidence="3 5">
    <name type="scientific">Legionella adelaidensis</name>
    <dbReference type="NCBI Taxonomy" id="45056"/>
    <lineage>
        <taxon>Bacteria</taxon>
        <taxon>Pseudomonadati</taxon>
        <taxon>Pseudomonadota</taxon>
        <taxon>Gammaproteobacteria</taxon>
        <taxon>Legionellales</taxon>
        <taxon>Legionellaceae</taxon>
        <taxon>Legionella</taxon>
    </lineage>
</organism>
<dbReference type="EMBL" id="LR134433">
    <property type="protein sequence ID" value="VEH85882.1"/>
    <property type="molecule type" value="Genomic_DNA"/>
</dbReference>
<protein>
    <submittedName>
        <fullName evidence="3">Intracellular multiplication protein IcmX</fullName>
    </submittedName>
</protein>
<geneLocation type="plasmid" evidence="4 6">
    <name>24</name>
</geneLocation>
<accession>A0A0W0R0E0</accession>
<feature type="chain" id="PRO_5036299165" evidence="2">
    <location>
        <begin position="23"/>
        <end position="466"/>
    </location>
</feature>
<reference evidence="3 5" key="1">
    <citation type="submission" date="2015-11" db="EMBL/GenBank/DDBJ databases">
        <title>Identification of large and diverse effector repertoires of 38 Legionella species.</title>
        <authorList>
            <person name="Burstein D."/>
            <person name="Amaro F."/>
            <person name="Zusman T."/>
            <person name="Lifshitz Z."/>
            <person name="Cohen O."/>
            <person name="Gilbert J.A."/>
            <person name="Pupko T."/>
            <person name="Shuman H.A."/>
            <person name="Segal G."/>
        </authorList>
    </citation>
    <scope>NUCLEOTIDE SEQUENCE [LARGE SCALE GENOMIC DNA]</scope>
    <source>
        <strain evidence="3 5">1762-AUS-E</strain>
    </source>
</reference>
<dbReference type="EMBL" id="LNKA01000019">
    <property type="protein sequence ID" value="KTC64514.1"/>
    <property type="molecule type" value="Genomic_DNA"/>
</dbReference>
<name>A0A0W0R0E0_9GAMM</name>
<dbReference type="PATRIC" id="fig|45056.6.peg.1868"/>
<keyword evidence="2" id="KW-0732">Signal</keyword>
<keyword evidence="4" id="KW-0614">Plasmid</keyword>
<dbReference type="Proteomes" id="UP000281170">
    <property type="component" value="Plasmid 24"/>
</dbReference>
<proteinExistence type="predicted"/>
<dbReference type="KEGG" id="ladl:NCTC12735_01524"/>
<dbReference type="RefSeq" id="WP_058462878.1">
    <property type="nucleotide sequence ID" value="NZ_CAAAHS010000006.1"/>
</dbReference>
<dbReference type="Proteomes" id="UP000054859">
    <property type="component" value="Unassembled WGS sequence"/>
</dbReference>
<gene>
    <name evidence="3" type="primary">icmX</name>
    <name evidence="3" type="ORF">Lade_1808</name>
    <name evidence="4" type="ORF">NCTC12735_01524</name>
</gene>
<feature type="compositionally biased region" description="Polar residues" evidence="1">
    <location>
        <begin position="448"/>
        <end position="466"/>
    </location>
</feature>
<sequence length="466" mass="50968">MKNIGRISLSAFLLIAFSPVKGADSGLLTSPTSLQGSAYDEQTSQGIQKLVEYLLNFGTYFGYDLTQAASKNPKTIELINNDFTQVAEHYLINTFFGAVPVNTAAASALAGSNSFPYFIPTQSGQSGLYGALNTLNSFGNTTFSKTPYNQDGTQNGAISVNALIDQQPYQNDPVSQSILNILGTPSASYCMSYDGSQWTPDAKTCPPLTQGAVMENVVGKNYVPGTYDYFSGENVMTYLPQLNSNSLLAPLMYDTNASAPQTNNSNIPTGLQANNEAQIAANFIRYVTDSVNPLQLPQLKDYDSLYVIMNDTTGRYTDLQKEQARETLVGYLNTIRSYSAQMSVAYSNLYSILSKRLPQTKTTGSQQPTSQAMNEFVMATWRLYNPKNQGGKTDDSTEWLQKINNGSEATVQKEIAILLAEINYQLYLNRQQEERILLTDSVALVKSNRATPPNPNLTEQVGTGGQ</sequence>
<reference evidence="4 6" key="2">
    <citation type="submission" date="2018-12" db="EMBL/GenBank/DDBJ databases">
        <authorList>
            <consortium name="Pathogen Informatics"/>
        </authorList>
    </citation>
    <scope>NUCLEOTIDE SEQUENCE [LARGE SCALE GENOMIC DNA]</scope>
    <source>
        <strain evidence="4 6">NCTC12735</strain>
        <plasmid evidence="6">24</plasmid>
    </source>
</reference>
<feature type="region of interest" description="Disordered" evidence="1">
    <location>
        <begin position="447"/>
        <end position="466"/>
    </location>
</feature>
<dbReference type="STRING" id="45056.Lade_1808"/>
<evidence type="ECO:0000313" key="4">
    <source>
        <dbReference type="EMBL" id="VEH85882.1"/>
    </source>
</evidence>
<evidence type="ECO:0000313" key="5">
    <source>
        <dbReference type="Proteomes" id="UP000054859"/>
    </source>
</evidence>
<feature type="signal peptide" evidence="2">
    <location>
        <begin position="1"/>
        <end position="22"/>
    </location>
</feature>
<dbReference type="AlphaFoldDB" id="A0A0W0R0E0"/>
<keyword evidence="5" id="KW-1185">Reference proteome</keyword>
<evidence type="ECO:0000313" key="6">
    <source>
        <dbReference type="Proteomes" id="UP000281170"/>
    </source>
</evidence>
<dbReference type="NCBIfam" id="NF038225">
    <property type="entry name" value="IcmX_IVB"/>
    <property type="match status" value="1"/>
</dbReference>
<evidence type="ECO:0000256" key="2">
    <source>
        <dbReference type="SAM" id="SignalP"/>
    </source>
</evidence>
<evidence type="ECO:0000256" key="1">
    <source>
        <dbReference type="SAM" id="MobiDB-lite"/>
    </source>
</evidence>
<dbReference type="OrthoDB" id="5634380at2"/>